<proteinExistence type="predicted"/>
<gene>
    <name evidence="2" type="ORF">ORAREDHAP_LOCUS3257</name>
</gene>
<keyword evidence="3" id="KW-1185">Reference proteome</keyword>
<dbReference type="Proteomes" id="UP000507245">
    <property type="component" value="Unassembled WGS sequence"/>
</dbReference>
<protein>
    <submittedName>
        <fullName evidence="2">Uncharacterized protein</fullName>
    </submittedName>
</protein>
<evidence type="ECO:0000313" key="3">
    <source>
        <dbReference type="Proteomes" id="UP000507245"/>
    </source>
</evidence>
<feature type="region of interest" description="Disordered" evidence="1">
    <location>
        <begin position="52"/>
        <end position="72"/>
    </location>
</feature>
<name>A0A6J5W292_PRUAR</name>
<reference evidence="3" key="1">
    <citation type="journal article" date="2020" name="Genome Biol.">
        <title>Gamete binning: chromosome-level and haplotype-resolved genome assembly enabled by high-throughput single-cell sequencing of gamete genomes.</title>
        <authorList>
            <person name="Campoy J.A."/>
            <person name="Sun H."/>
            <person name="Goel M."/>
            <person name="Jiao W.-B."/>
            <person name="Folz-Donahue K."/>
            <person name="Wang N."/>
            <person name="Rubio M."/>
            <person name="Liu C."/>
            <person name="Kukat C."/>
            <person name="Ruiz D."/>
            <person name="Huettel B."/>
            <person name="Schneeberger K."/>
        </authorList>
    </citation>
    <scope>NUCLEOTIDE SEQUENCE [LARGE SCALE GENOMIC DNA]</scope>
    <source>
        <strain evidence="3">cv. Rojo Pasion</strain>
    </source>
</reference>
<evidence type="ECO:0000256" key="1">
    <source>
        <dbReference type="SAM" id="MobiDB-lite"/>
    </source>
</evidence>
<dbReference type="AlphaFoldDB" id="A0A6J5W292"/>
<sequence>MNELLKTKPKKIFKFSIRDQGESSLLKHIMRVIYDVLHLGLFERSISPIQGAAKKCQPHNSTSEWHTQSNSP</sequence>
<feature type="compositionally biased region" description="Polar residues" evidence="1">
    <location>
        <begin position="58"/>
        <end position="72"/>
    </location>
</feature>
<accession>A0A6J5W292</accession>
<organism evidence="2 3">
    <name type="scientific">Prunus armeniaca</name>
    <name type="common">Apricot</name>
    <name type="synonym">Armeniaca vulgaris</name>
    <dbReference type="NCBI Taxonomy" id="36596"/>
    <lineage>
        <taxon>Eukaryota</taxon>
        <taxon>Viridiplantae</taxon>
        <taxon>Streptophyta</taxon>
        <taxon>Embryophyta</taxon>
        <taxon>Tracheophyta</taxon>
        <taxon>Spermatophyta</taxon>
        <taxon>Magnoliopsida</taxon>
        <taxon>eudicotyledons</taxon>
        <taxon>Gunneridae</taxon>
        <taxon>Pentapetalae</taxon>
        <taxon>rosids</taxon>
        <taxon>fabids</taxon>
        <taxon>Rosales</taxon>
        <taxon>Rosaceae</taxon>
        <taxon>Amygdaloideae</taxon>
        <taxon>Amygdaleae</taxon>
        <taxon>Prunus</taxon>
    </lineage>
</organism>
<dbReference type="EMBL" id="CAEKKB010000001">
    <property type="protein sequence ID" value="CAB4293864.1"/>
    <property type="molecule type" value="Genomic_DNA"/>
</dbReference>
<evidence type="ECO:0000313" key="2">
    <source>
        <dbReference type="EMBL" id="CAB4293864.1"/>
    </source>
</evidence>